<dbReference type="GO" id="GO:0001907">
    <property type="term" value="P:symbiont-mediated killing of host cell"/>
    <property type="evidence" value="ECO:0007669"/>
    <property type="project" value="InterPro"/>
</dbReference>
<feature type="domain" description="Pesticidal crystal protein" evidence="7">
    <location>
        <begin position="306"/>
        <end position="500"/>
    </location>
</feature>
<evidence type="ECO:0000256" key="4">
    <source>
        <dbReference type="ARBA" id="ARBA00023026"/>
    </source>
</evidence>
<dbReference type="Gene3D" id="1.20.190.10">
    <property type="entry name" value="Pesticidal crystal protein, N-terminal domain"/>
    <property type="match status" value="1"/>
</dbReference>
<keyword evidence="2" id="KW-0800">Toxin</keyword>
<dbReference type="InterPro" id="IPR001178">
    <property type="entry name" value="Pest_cryst_dom_II"/>
</dbReference>
<protein>
    <recommendedName>
        <fullName evidence="5">Crystaline entomocidal protoxin</fullName>
    </recommendedName>
</protein>
<dbReference type="InterPro" id="IPR005639">
    <property type="entry name" value="Pest_crys_dom_I"/>
</dbReference>
<dbReference type="Gene3D" id="2.100.10.10">
    <property type="entry name" value="Pesticidal crystal protein, central domain"/>
    <property type="match status" value="1"/>
</dbReference>
<dbReference type="Pfam" id="PF03944">
    <property type="entry name" value="Endotoxin_C"/>
    <property type="match status" value="1"/>
</dbReference>
<dbReference type="SUPFAM" id="SSF56849">
    <property type="entry name" value="delta-Endotoxin (insectocide), N-terminal domain"/>
    <property type="match status" value="1"/>
</dbReference>
<evidence type="ECO:0000313" key="10">
    <source>
        <dbReference type="EMBL" id="BAB72018.1"/>
    </source>
</evidence>
<sequence length="666" mass="75312">NSYENKNEYEILESSSNNTNMPNRYPFANDRDMSTMSFNDCQGISWDEIWESAETITSIGIDLIEFLMEPSLGGINTLFSIIGKLIPTNHQSVSALSICDLLSIIRKEVADSVLSDAICRFLDGKLKNYREYYLPYLEAWLKDGKPLQKTNNSDIGQLVKYFELSERDFNEILGGSLARNNAQILLLPYFCASCKCQLLLLRDAVQYEEQWFPFLSAENVRSELISPNSGCDFTGDYYERLKCKIAEYTDYCEYWYQAGLNQIKQAGTGADTWAKFNKFRREMTLTVLDIIAIFQTYDFKKYPLPTHVELTREIYTDPVGYSSGTYSWLKYWTGAFNTLEANGTRGPGLVTWLRSIGIYNEYVSRYFSGWVGTRHYEDYTTGNGNFQRMSGTTSNDLRDISFPNSDIFKIESKAIMNLVGEINARPEYRVSRAEFSESTAFIYLYDAGNSGLSSMTITSKLPGIKNPEPSYRDYSHRLSNAACVGAGNSRINVYGWTHTSMSKYNLIYPDKITQIPAVKAFDISDTGPGQVIAGPGHTGGNVVSLPYYSRLKIRLIPASTNKNYLVRVRYTSTSNGRLLVERWSPSSIINSYFFLPSTGPGDSFGYVDTLVTTFNQPGVEIIIQNLDTPINVDKVEFIPVNSTALEYEGKQSLEKAQDVVNDLFVK</sequence>
<dbReference type="SUPFAM" id="SSF49785">
    <property type="entry name" value="Galactose-binding domain-like"/>
    <property type="match status" value="1"/>
</dbReference>
<feature type="region of interest" description="Disordered" evidence="6">
    <location>
        <begin position="1"/>
        <end position="24"/>
    </location>
</feature>
<evidence type="ECO:0000259" key="8">
    <source>
        <dbReference type="Pfam" id="PF03944"/>
    </source>
</evidence>
<dbReference type="EMBL" id="AB074414">
    <property type="protein sequence ID" value="BAB72018.1"/>
    <property type="molecule type" value="Genomic_DNA"/>
</dbReference>
<dbReference type="InterPro" id="IPR036399">
    <property type="entry name" value="Pest_cryst_cen_dom_sf"/>
</dbReference>
<dbReference type="Gene3D" id="2.60.120.260">
    <property type="entry name" value="Galactose-binding domain-like"/>
    <property type="match status" value="1"/>
</dbReference>
<dbReference type="InterPro" id="IPR008979">
    <property type="entry name" value="Galactose-bd-like_sf"/>
</dbReference>
<evidence type="ECO:0000256" key="1">
    <source>
        <dbReference type="ARBA" id="ARBA00007819"/>
    </source>
</evidence>
<dbReference type="GO" id="GO:0030435">
    <property type="term" value="P:sporulation resulting in formation of a cellular spore"/>
    <property type="evidence" value="ECO:0007669"/>
    <property type="project" value="UniProtKB-KW"/>
</dbReference>
<comment type="similarity">
    <text evidence="1">Belongs to the delta endotoxin family.</text>
</comment>
<evidence type="ECO:0000259" key="9">
    <source>
        <dbReference type="Pfam" id="PF03945"/>
    </source>
</evidence>
<feature type="domain" description="Pesticidal crystal protein" evidence="8">
    <location>
        <begin position="512"/>
        <end position="641"/>
    </location>
</feature>
<dbReference type="GO" id="GO:0090729">
    <property type="term" value="F:toxin activity"/>
    <property type="evidence" value="ECO:0007669"/>
    <property type="project" value="UniProtKB-KW"/>
</dbReference>
<organism evidence="10">
    <name type="scientific">Bacillus thuringiensis subsp. aizawai</name>
    <dbReference type="NCBI Taxonomy" id="1433"/>
    <lineage>
        <taxon>Bacteria</taxon>
        <taxon>Bacillati</taxon>
        <taxon>Bacillota</taxon>
        <taxon>Bacilli</taxon>
        <taxon>Bacillales</taxon>
        <taxon>Bacillaceae</taxon>
        <taxon>Bacillus</taxon>
        <taxon>Bacillus cereus group</taxon>
    </lineage>
</organism>
<evidence type="ECO:0000256" key="2">
    <source>
        <dbReference type="ARBA" id="ARBA00022656"/>
    </source>
</evidence>
<feature type="domain" description="Pesticidal crystal protein" evidence="9">
    <location>
        <begin position="94"/>
        <end position="298"/>
    </location>
</feature>
<dbReference type="InterPro" id="IPR036716">
    <property type="entry name" value="Pest_crys_N_sf"/>
</dbReference>
<accession>Q8VW62</accession>
<feature type="compositionally biased region" description="Polar residues" evidence="6">
    <location>
        <begin position="13"/>
        <end position="22"/>
    </location>
</feature>
<dbReference type="GO" id="GO:0005102">
    <property type="term" value="F:signaling receptor binding"/>
    <property type="evidence" value="ECO:0007669"/>
    <property type="project" value="InterPro"/>
</dbReference>
<proteinExistence type="inferred from homology"/>
<dbReference type="Pfam" id="PF03945">
    <property type="entry name" value="Endotoxin_N"/>
    <property type="match status" value="1"/>
</dbReference>
<reference evidence="10" key="1">
    <citation type="submission" date="2001-11" db="EMBL/GenBank/DDBJ databases">
        <title>Cloning and Expression of Novel Crystal Protein Genes from Bacillus thuringiensis subsp. aizawai Encoding a Mosquitocidal Proteins.</title>
        <authorList>
            <person name="Ito T."/>
            <person name="Sahara K."/>
            <person name="Asano S."/>
            <person name="Bando H."/>
        </authorList>
    </citation>
    <scope>NUCLEOTIDE SEQUENCE</scope>
    <source>
        <strain evidence="10">Bun1-14</strain>
    </source>
</reference>
<dbReference type="SUPFAM" id="SSF51096">
    <property type="entry name" value="delta-Endotoxin (insectocide), middle domain"/>
    <property type="match status" value="1"/>
</dbReference>
<keyword evidence="4" id="KW-0843">Virulence</keyword>
<dbReference type="InterPro" id="IPR005638">
    <property type="entry name" value="Pest_crys_dom-III"/>
</dbReference>
<feature type="non-terminal residue" evidence="10">
    <location>
        <position position="1"/>
    </location>
</feature>
<evidence type="ECO:0000256" key="3">
    <source>
        <dbReference type="ARBA" id="ARBA00022969"/>
    </source>
</evidence>
<dbReference type="CDD" id="cd04085">
    <property type="entry name" value="delta_endotoxin_C"/>
    <property type="match status" value="1"/>
</dbReference>
<evidence type="ECO:0000259" key="7">
    <source>
        <dbReference type="Pfam" id="PF00555"/>
    </source>
</evidence>
<dbReference type="Pfam" id="PF00555">
    <property type="entry name" value="Endotoxin_M"/>
    <property type="match status" value="1"/>
</dbReference>
<gene>
    <name evidence="10" type="primary">cry40A</name>
</gene>
<keyword evidence="3" id="KW-0749">Sporulation</keyword>
<dbReference type="AlphaFoldDB" id="Q8VW62"/>
<evidence type="ECO:0000256" key="5">
    <source>
        <dbReference type="ARBA" id="ARBA00029653"/>
    </source>
</evidence>
<name>Q8VW62_BACTA</name>
<evidence type="ECO:0000256" key="6">
    <source>
        <dbReference type="SAM" id="MobiDB-lite"/>
    </source>
</evidence>